<dbReference type="EMBL" id="JAGTXO010000007">
    <property type="protein sequence ID" value="KAG8466910.1"/>
    <property type="molecule type" value="Genomic_DNA"/>
</dbReference>
<dbReference type="AlphaFoldDB" id="A0A8J6CEH0"/>
<dbReference type="OrthoDB" id="15596at2759"/>
<sequence length="94" mass="10420">MAGVENASDKWARITREMERDLLGGGKAASRTGPNWKFFTPLLWAPVFPVIRLSLRNRPTARVRAFVAAIALANMHGIWLVNDPEGELFKGLSS</sequence>
<keyword evidence="1" id="KW-1133">Transmembrane helix</keyword>
<keyword evidence="3" id="KW-1185">Reference proteome</keyword>
<dbReference type="Proteomes" id="UP000751190">
    <property type="component" value="Unassembled WGS sequence"/>
</dbReference>
<proteinExistence type="predicted"/>
<dbReference type="GO" id="GO:0009507">
    <property type="term" value="C:chloroplast"/>
    <property type="evidence" value="ECO:0007669"/>
    <property type="project" value="TreeGrafter"/>
</dbReference>
<dbReference type="PANTHER" id="PTHR37713:SF1">
    <property type="entry name" value="OS05G0176600 PROTEIN"/>
    <property type="match status" value="1"/>
</dbReference>
<keyword evidence="1" id="KW-0472">Membrane</keyword>
<comment type="caution">
    <text evidence="2">The sequence shown here is derived from an EMBL/GenBank/DDBJ whole genome shotgun (WGS) entry which is preliminary data.</text>
</comment>
<protein>
    <submittedName>
        <fullName evidence="2">Uncharacterized protein</fullName>
    </submittedName>
</protein>
<name>A0A8J6CEH0_DIALT</name>
<feature type="transmembrane region" description="Helical" evidence="1">
    <location>
        <begin position="62"/>
        <end position="81"/>
    </location>
</feature>
<evidence type="ECO:0000313" key="3">
    <source>
        <dbReference type="Proteomes" id="UP000751190"/>
    </source>
</evidence>
<gene>
    <name evidence="2" type="ORF">KFE25_008289</name>
</gene>
<dbReference type="PANTHER" id="PTHR37713">
    <property type="entry name" value="OS05G0176600 PROTEIN"/>
    <property type="match status" value="1"/>
</dbReference>
<evidence type="ECO:0000256" key="1">
    <source>
        <dbReference type="SAM" id="Phobius"/>
    </source>
</evidence>
<keyword evidence="1" id="KW-0812">Transmembrane</keyword>
<accession>A0A8J6CEH0</accession>
<evidence type="ECO:0000313" key="2">
    <source>
        <dbReference type="EMBL" id="KAG8466910.1"/>
    </source>
</evidence>
<reference evidence="2" key="1">
    <citation type="submission" date="2021-05" db="EMBL/GenBank/DDBJ databases">
        <title>The genome of the haptophyte Pavlova lutheri (Diacronema luteri, Pavlovales) - a model for lipid biosynthesis in eukaryotic algae.</title>
        <authorList>
            <person name="Hulatt C.J."/>
            <person name="Posewitz M.C."/>
        </authorList>
    </citation>
    <scope>NUCLEOTIDE SEQUENCE</scope>
    <source>
        <strain evidence="2">NIVA-4/92</strain>
    </source>
</reference>
<organism evidence="2 3">
    <name type="scientific">Diacronema lutheri</name>
    <name type="common">Unicellular marine alga</name>
    <name type="synonym">Monochrysis lutheri</name>
    <dbReference type="NCBI Taxonomy" id="2081491"/>
    <lineage>
        <taxon>Eukaryota</taxon>
        <taxon>Haptista</taxon>
        <taxon>Haptophyta</taxon>
        <taxon>Pavlovophyceae</taxon>
        <taxon>Pavlovales</taxon>
        <taxon>Pavlovaceae</taxon>
        <taxon>Diacronema</taxon>
    </lineage>
</organism>